<keyword evidence="1" id="KW-0472">Membrane</keyword>
<feature type="transmembrane region" description="Helical" evidence="1">
    <location>
        <begin position="284"/>
        <end position="304"/>
    </location>
</feature>
<keyword evidence="2" id="KW-0732">Signal</keyword>
<keyword evidence="4" id="KW-1185">Reference proteome</keyword>
<name>A0A1C6SHZ3_9ACTN</name>
<dbReference type="AlphaFoldDB" id="A0A1C6SHZ3"/>
<sequence length="383" mass="38308">MSHTPPAARAALVNPASRAAVAALVALAARAALVVVGMLAALAATAAPALAHGADAPDGTDYRVSVTSLEPADAGLRVRVVEAGARLELTSTGGRTVEVVGYSGEPYLRVGPDGVYENLRSPATYLNRTIAGQTRVPAEANPAAPPDWRRIGDGPTARWHDQRALWLEAAPPAPVRADPDREHRVRDWVVPLRVGGEAGQIRGALDWVPPPDAYTWWVGITLGALAVGAAGLLPAASRPGGRALRGLGGLLVAGGTAGVVLVVGRELDAGAEGVGGVLLGLLGGQVWALLTAVGAVVAGGWALARRPAAELAVALAGACLALFAGVANAAVLGTAVAPSPWPATLARLLVAVTLITGAGVLAAAALRLHATGRTPKGVAVSGG</sequence>
<feature type="transmembrane region" description="Helical" evidence="1">
    <location>
        <begin position="247"/>
        <end position="264"/>
    </location>
</feature>
<keyword evidence="1" id="KW-1133">Transmembrane helix</keyword>
<feature type="transmembrane region" description="Helical" evidence="1">
    <location>
        <begin position="214"/>
        <end position="235"/>
    </location>
</feature>
<keyword evidence="1" id="KW-0812">Transmembrane</keyword>
<dbReference type="EMBL" id="FMHT01000003">
    <property type="protein sequence ID" value="SCL29130.1"/>
    <property type="molecule type" value="Genomic_DNA"/>
</dbReference>
<reference evidence="3 4" key="1">
    <citation type="submission" date="2016-06" db="EMBL/GenBank/DDBJ databases">
        <authorList>
            <person name="Kjaerup R.B."/>
            <person name="Dalgaard T.S."/>
            <person name="Juul-Madsen H.R."/>
        </authorList>
    </citation>
    <scope>NUCLEOTIDE SEQUENCE [LARGE SCALE GENOMIC DNA]</scope>
    <source>
        <strain evidence="3 4">DSM 43818</strain>
    </source>
</reference>
<dbReference type="RefSeq" id="WP_245712828.1">
    <property type="nucleotide sequence ID" value="NZ_FMHT01000003.1"/>
</dbReference>
<proteinExistence type="predicted"/>
<feature type="chain" id="PRO_5039054592" evidence="2">
    <location>
        <begin position="47"/>
        <end position="383"/>
    </location>
</feature>
<protein>
    <submittedName>
        <fullName evidence="3">Uncharacterized protein</fullName>
    </submittedName>
</protein>
<gene>
    <name evidence="3" type="ORF">GA0070616_3825</name>
</gene>
<evidence type="ECO:0000313" key="4">
    <source>
        <dbReference type="Proteomes" id="UP000199699"/>
    </source>
</evidence>
<evidence type="ECO:0000256" key="2">
    <source>
        <dbReference type="SAM" id="SignalP"/>
    </source>
</evidence>
<accession>A0A1C6SHZ3</accession>
<dbReference type="STRING" id="145857.GA0070616_3825"/>
<dbReference type="Proteomes" id="UP000199699">
    <property type="component" value="Unassembled WGS sequence"/>
</dbReference>
<feature type="signal peptide" evidence="2">
    <location>
        <begin position="1"/>
        <end position="46"/>
    </location>
</feature>
<organism evidence="3 4">
    <name type="scientific">Micromonospora nigra</name>
    <dbReference type="NCBI Taxonomy" id="145857"/>
    <lineage>
        <taxon>Bacteria</taxon>
        <taxon>Bacillati</taxon>
        <taxon>Actinomycetota</taxon>
        <taxon>Actinomycetes</taxon>
        <taxon>Micromonosporales</taxon>
        <taxon>Micromonosporaceae</taxon>
        <taxon>Micromonospora</taxon>
    </lineage>
</organism>
<feature type="transmembrane region" description="Helical" evidence="1">
    <location>
        <begin position="311"/>
        <end position="333"/>
    </location>
</feature>
<evidence type="ECO:0000313" key="3">
    <source>
        <dbReference type="EMBL" id="SCL29130.1"/>
    </source>
</evidence>
<feature type="transmembrane region" description="Helical" evidence="1">
    <location>
        <begin position="345"/>
        <end position="366"/>
    </location>
</feature>
<evidence type="ECO:0000256" key="1">
    <source>
        <dbReference type="SAM" id="Phobius"/>
    </source>
</evidence>